<protein>
    <submittedName>
        <fullName evidence="2">Uncharacterized protein</fullName>
    </submittedName>
</protein>
<feature type="transmembrane region" description="Helical" evidence="1">
    <location>
        <begin position="42"/>
        <end position="63"/>
    </location>
</feature>
<comment type="caution">
    <text evidence="2">The sequence shown here is derived from an EMBL/GenBank/DDBJ whole genome shotgun (WGS) entry which is preliminary data.</text>
</comment>
<organism evidence="2 3">
    <name type="scientific">Lymnaea stagnalis</name>
    <name type="common">Great pond snail</name>
    <name type="synonym">Helix stagnalis</name>
    <dbReference type="NCBI Taxonomy" id="6523"/>
    <lineage>
        <taxon>Eukaryota</taxon>
        <taxon>Metazoa</taxon>
        <taxon>Spiralia</taxon>
        <taxon>Lophotrochozoa</taxon>
        <taxon>Mollusca</taxon>
        <taxon>Gastropoda</taxon>
        <taxon>Heterobranchia</taxon>
        <taxon>Euthyneura</taxon>
        <taxon>Panpulmonata</taxon>
        <taxon>Hygrophila</taxon>
        <taxon>Lymnaeoidea</taxon>
        <taxon>Lymnaeidae</taxon>
        <taxon>Lymnaea</taxon>
    </lineage>
</organism>
<dbReference type="EMBL" id="CAXITT010000067">
    <property type="protein sequence ID" value="CAL1530347.1"/>
    <property type="molecule type" value="Genomic_DNA"/>
</dbReference>
<feature type="non-terminal residue" evidence="2">
    <location>
        <position position="1"/>
    </location>
</feature>
<feature type="non-terminal residue" evidence="2">
    <location>
        <position position="118"/>
    </location>
</feature>
<accession>A0AAV2H9M9</accession>
<dbReference type="AlphaFoldDB" id="A0AAV2H9M9"/>
<keyword evidence="1" id="KW-0812">Transmembrane</keyword>
<keyword evidence="1" id="KW-1133">Transmembrane helix</keyword>
<reference evidence="2 3" key="1">
    <citation type="submission" date="2024-04" db="EMBL/GenBank/DDBJ databases">
        <authorList>
            <consortium name="Genoscope - CEA"/>
            <person name="William W."/>
        </authorList>
    </citation>
    <scope>NUCLEOTIDE SEQUENCE [LARGE SCALE GENOMIC DNA]</scope>
</reference>
<name>A0AAV2H9M9_LYMST</name>
<sequence>STNGQIQNQHCTIQLTIISGRITTLFPNKIVLTDLHDMDTFINLRTLAALGVFLGWTATSFLCHELGKTFLTLSEENISSTGYKGGSMSRILFALVLTAVQCATCYLSVTLNSANGSP</sequence>
<keyword evidence="3" id="KW-1185">Reference proteome</keyword>
<proteinExistence type="predicted"/>
<gene>
    <name evidence="2" type="ORF">GSLYS_00004480001</name>
</gene>
<keyword evidence="1" id="KW-0472">Membrane</keyword>
<dbReference type="Proteomes" id="UP001497497">
    <property type="component" value="Unassembled WGS sequence"/>
</dbReference>
<evidence type="ECO:0000313" key="2">
    <source>
        <dbReference type="EMBL" id="CAL1530347.1"/>
    </source>
</evidence>
<evidence type="ECO:0000313" key="3">
    <source>
        <dbReference type="Proteomes" id="UP001497497"/>
    </source>
</evidence>
<feature type="transmembrane region" description="Helical" evidence="1">
    <location>
        <begin position="91"/>
        <end position="109"/>
    </location>
</feature>
<evidence type="ECO:0000256" key="1">
    <source>
        <dbReference type="SAM" id="Phobius"/>
    </source>
</evidence>